<evidence type="ECO:0000313" key="2">
    <source>
        <dbReference type="Proteomes" id="UP000824533"/>
    </source>
</evidence>
<comment type="caution">
    <text evidence="1">The sequence shown here is derived from an EMBL/GenBank/DDBJ whole genome shotgun (WGS) entry which is preliminary data.</text>
</comment>
<sequence>MKLFGVGGGLGTHLSTFFGTTRVYCPFISGGNVALRDEMRLIISRQKIFPEEGRLSVFNSQENDVQVSIRNDSRCRARYASFPSLYHSHFLNGVLIHKIYIGIFRENNYVPKLSRFIISKDISESNHEANGGFPLNWHKKVTVNPRLQPIHKSVTITKFPNPFGEGRNLVSKCSHERPHDKLPVSPPTTLTSSRRKHNTFLLETLLPDNEGTKDCNACYKRNFPPESTNYLSSVSAIYINTGTPPHGYGSQAPKVTETVNRSTEYNRKVNTPKTINISGIDIERLQREKKDGEASHHQVHGNYITRVVRDVRREKAKIISNMEIASLETELVTRVSQGTEDATKWNECLSPAIFYLMHHYLFDAIVRLRSIKPPSKTSESIFFKTCKYGHLFQAWKKIQLGPGPLVQNENHYSRIEWIDDHIPAMNDNTKWYSKLKDKIKSGVFYN</sequence>
<organism evidence="1 2">
    <name type="scientific">Dendrolimus kikuchii</name>
    <dbReference type="NCBI Taxonomy" id="765133"/>
    <lineage>
        <taxon>Eukaryota</taxon>
        <taxon>Metazoa</taxon>
        <taxon>Ecdysozoa</taxon>
        <taxon>Arthropoda</taxon>
        <taxon>Hexapoda</taxon>
        <taxon>Insecta</taxon>
        <taxon>Pterygota</taxon>
        <taxon>Neoptera</taxon>
        <taxon>Endopterygota</taxon>
        <taxon>Lepidoptera</taxon>
        <taxon>Glossata</taxon>
        <taxon>Ditrysia</taxon>
        <taxon>Bombycoidea</taxon>
        <taxon>Lasiocampidae</taxon>
        <taxon>Dendrolimus</taxon>
    </lineage>
</organism>
<name>A0ACC1CLA6_9NEOP</name>
<dbReference type="Proteomes" id="UP000824533">
    <property type="component" value="Linkage Group LG22"/>
</dbReference>
<gene>
    <name evidence="1" type="ORF">K1T71_012325</name>
</gene>
<accession>A0ACC1CLA6</accession>
<evidence type="ECO:0000313" key="1">
    <source>
        <dbReference type="EMBL" id="KAJ0172352.1"/>
    </source>
</evidence>
<proteinExistence type="predicted"/>
<dbReference type="EMBL" id="CM034408">
    <property type="protein sequence ID" value="KAJ0172352.1"/>
    <property type="molecule type" value="Genomic_DNA"/>
</dbReference>
<keyword evidence="2" id="KW-1185">Reference proteome</keyword>
<protein>
    <submittedName>
        <fullName evidence="1">Uncharacterized protein</fullName>
    </submittedName>
</protein>
<reference evidence="1 2" key="1">
    <citation type="journal article" date="2021" name="Front. Genet.">
        <title>Chromosome-Level Genome Assembly Reveals Significant Gene Expansion in the Toll and IMD Signaling Pathways of Dendrolimus kikuchii.</title>
        <authorList>
            <person name="Zhou J."/>
            <person name="Wu P."/>
            <person name="Xiong Z."/>
            <person name="Liu N."/>
            <person name="Zhao N."/>
            <person name="Ji M."/>
            <person name="Qiu Y."/>
            <person name="Yang B."/>
        </authorList>
    </citation>
    <scope>NUCLEOTIDE SEQUENCE [LARGE SCALE GENOMIC DNA]</scope>
    <source>
        <strain evidence="1">Ann1</strain>
    </source>
</reference>